<dbReference type="PROSITE" id="PS50110">
    <property type="entry name" value="RESPONSE_REGULATORY"/>
    <property type="match status" value="1"/>
</dbReference>
<organism evidence="5 6">
    <name type="scientific">Nostocoides australiense Ben110</name>
    <dbReference type="NCBI Taxonomy" id="1193182"/>
    <lineage>
        <taxon>Bacteria</taxon>
        <taxon>Bacillati</taxon>
        <taxon>Actinomycetota</taxon>
        <taxon>Actinomycetes</taxon>
        <taxon>Micrococcales</taxon>
        <taxon>Intrasporangiaceae</taxon>
        <taxon>Nostocoides</taxon>
    </lineage>
</organism>
<dbReference type="InterPro" id="IPR011006">
    <property type="entry name" value="CheY-like_superfamily"/>
</dbReference>
<proteinExistence type="predicted"/>
<evidence type="ECO:0000313" key="5">
    <source>
        <dbReference type="EMBL" id="CCH72319.1"/>
    </source>
</evidence>
<gene>
    <name evidence="5" type="ORF">BN11_1530007</name>
</gene>
<dbReference type="PANTHER" id="PTHR43214:SF43">
    <property type="entry name" value="TWO-COMPONENT RESPONSE REGULATOR"/>
    <property type="match status" value="1"/>
</dbReference>
<evidence type="ECO:0000256" key="3">
    <source>
        <dbReference type="PROSITE-ProRule" id="PRU00169"/>
    </source>
</evidence>
<protein>
    <submittedName>
        <fullName evidence="5">Response regulator receiver protein</fullName>
    </submittedName>
</protein>
<dbReference type="RefSeq" id="WP_083433689.1">
    <property type="nucleotide sequence ID" value="NZ_HG764815.1"/>
</dbReference>
<dbReference type="GO" id="GO:0003677">
    <property type="term" value="F:DNA binding"/>
    <property type="evidence" value="ECO:0007669"/>
    <property type="project" value="UniProtKB-KW"/>
</dbReference>
<dbReference type="InterPro" id="IPR016032">
    <property type="entry name" value="Sig_transdc_resp-reg_C-effctor"/>
</dbReference>
<dbReference type="InterPro" id="IPR000792">
    <property type="entry name" value="Tscrpt_reg_LuxR_C"/>
</dbReference>
<dbReference type="Pfam" id="PF00196">
    <property type="entry name" value="GerE"/>
    <property type="match status" value="1"/>
</dbReference>
<dbReference type="InterPro" id="IPR036388">
    <property type="entry name" value="WH-like_DNA-bd_sf"/>
</dbReference>
<dbReference type="SUPFAM" id="SSF52172">
    <property type="entry name" value="CheY-like"/>
    <property type="match status" value="1"/>
</dbReference>
<dbReference type="Pfam" id="PF00072">
    <property type="entry name" value="Response_reg"/>
    <property type="match status" value="1"/>
</dbReference>
<keyword evidence="6" id="KW-1185">Reference proteome</keyword>
<feature type="modified residue" description="4-aspartylphosphate" evidence="3">
    <location>
        <position position="62"/>
    </location>
</feature>
<dbReference type="AlphaFoldDB" id="W6K1X7"/>
<dbReference type="PANTHER" id="PTHR43214">
    <property type="entry name" value="TWO-COMPONENT RESPONSE REGULATOR"/>
    <property type="match status" value="1"/>
</dbReference>
<dbReference type="Gene3D" id="1.10.10.10">
    <property type="entry name" value="Winged helix-like DNA-binding domain superfamily/Winged helix DNA-binding domain"/>
    <property type="match status" value="1"/>
</dbReference>
<evidence type="ECO:0000256" key="2">
    <source>
        <dbReference type="ARBA" id="ARBA00023125"/>
    </source>
</evidence>
<dbReference type="OrthoDB" id="3771852at2"/>
<dbReference type="EMBL" id="CAJA01000061">
    <property type="protein sequence ID" value="CCH72319.1"/>
    <property type="molecule type" value="Genomic_DNA"/>
</dbReference>
<reference evidence="5 6" key="1">
    <citation type="journal article" date="2013" name="ISME J.">
        <title>A metabolic model for members of the genus Tetrasphaera involved in enhanced biological phosphorus removal.</title>
        <authorList>
            <person name="Kristiansen R."/>
            <person name="Nguyen H.T.T."/>
            <person name="Saunders A.M."/>
            <person name="Nielsen J.L."/>
            <person name="Wimmer R."/>
            <person name="Le V.Q."/>
            <person name="McIlroy S.J."/>
            <person name="Petrovski S."/>
            <person name="Seviour R.J."/>
            <person name="Calteau A."/>
            <person name="Nielsen K.L."/>
            <person name="Nielsen P.H."/>
        </authorList>
    </citation>
    <scope>NUCLEOTIDE SEQUENCE [LARGE SCALE GENOMIC DNA]</scope>
    <source>
        <strain evidence="5 6">Ben110</strain>
    </source>
</reference>
<keyword evidence="2" id="KW-0238">DNA-binding</keyword>
<name>W6K1X7_9MICO</name>
<comment type="caution">
    <text evidence="5">The sequence shown here is derived from an EMBL/GenBank/DDBJ whole genome shotgun (WGS) entry which is preliminary data.</text>
</comment>
<dbReference type="Proteomes" id="UP000035763">
    <property type="component" value="Unassembled WGS sequence"/>
</dbReference>
<dbReference type="InterPro" id="IPR001789">
    <property type="entry name" value="Sig_transdc_resp-reg_receiver"/>
</dbReference>
<dbReference type="GO" id="GO:0006355">
    <property type="term" value="P:regulation of DNA-templated transcription"/>
    <property type="evidence" value="ECO:0007669"/>
    <property type="project" value="InterPro"/>
</dbReference>
<evidence type="ECO:0000256" key="1">
    <source>
        <dbReference type="ARBA" id="ARBA00022553"/>
    </source>
</evidence>
<keyword evidence="1 3" id="KW-0597">Phosphoprotein</keyword>
<dbReference type="Gene3D" id="3.40.50.2300">
    <property type="match status" value="1"/>
</dbReference>
<evidence type="ECO:0000259" key="4">
    <source>
        <dbReference type="PROSITE" id="PS50110"/>
    </source>
</evidence>
<accession>W6K1X7</accession>
<dbReference type="InterPro" id="IPR058245">
    <property type="entry name" value="NreC/VraR/RcsB-like_REC"/>
</dbReference>
<evidence type="ECO:0000313" key="6">
    <source>
        <dbReference type="Proteomes" id="UP000035763"/>
    </source>
</evidence>
<dbReference type="SUPFAM" id="SSF46894">
    <property type="entry name" value="C-terminal effector domain of the bipartite response regulators"/>
    <property type="match status" value="1"/>
</dbReference>
<sequence>MTAHLVARLAVVDDHPVVAEGIRRILEEHAPGVTWVGVATSYAGLLDALREWDPLPDVVLYDLDLRDGSTTEEGIAQLHARGVTVVICTGEFRPIPIRDAVHAGAMGVMLKGDPPERMVDVISSAAAGDFAVSGDVAHLLISDEALTPKLAPREIEVLQLLASGIPRKVIGKRMSPPVAETTVITYFKRAVQKYRDLGRQVETPQDAVRAAVHDGFLRPIE</sequence>
<dbReference type="GO" id="GO:0000160">
    <property type="term" value="P:phosphorelay signal transduction system"/>
    <property type="evidence" value="ECO:0007669"/>
    <property type="project" value="InterPro"/>
</dbReference>
<dbReference type="STRING" id="1193182.BN11_1530007"/>
<dbReference type="CDD" id="cd17535">
    <property type="entry name" value="REC_NarL-like"/>
    <property type="match status" value="1"/>
</dbReference>
<dbReference type="SMART" id="SM00448">
    <property type="entry name" value="REC"/>
    <property type="match status" value="1"/>
</dbReference>
<dbReference type="InterPro" id="IPR039420">
    <property type="entry name" value="WalR-like"/>
</dbReference>
<feature type="domain" description="Response regulatory" evidence="4">
    <location>
        <begin position="8"/>
        <end position="126"/>
    </location>
</feature>